<accession>A0A9W2V5S9</accession>
<name>A0A9W2V5S9_PANPR</name>
<dbReference type="RefSeq" id="XP_053753763.1">
    <property type="nucleotide sequence ID" value="XM_053897788.1"/>
</dbReference>
<sequence>MRHPQPGTQDPPTTALGRGSQVARAIHGMETVALLYDSEQETVSALEEFMFGETRSITDIVCVDGAPGAGQYIACTAASWGPDSTICTGRMQRKEVHLQTRKYSLTRRQICQCLDLGFPNLQSCGKINFLLRMFRPSSLW</sequence>
<organism evidence="1 2">
    <name type="scientific">Panthera pardus</name>
    <name type="common">Leopard</name>
    <name type="synonym">Felis pardus</name>
    <dbReference type="NCBI Taxonomy" id="9691"/>
    <lineage>
        <taxon>Eukaryota</taxon>
        <taxon>Metazoa</taxon>
        <taxon>Chordata</taxon>
        <taxon>Craniata</taxon>
        <taxon>Vertebrata</taxon>
        <taxon>Euteleostomi</taxon>
        <taxon>Mammalia</taxon>
        <taxon>Eutheria</taxon>
        <taxon>Laurasiatheria</taxon>
        <taxon>Carnivora</taxon>
        <taxon>Feliformia</taxon>
        <taxon>Felidae</taxon>
        <taxon>Pantherinae</taxon>
        <taxon>Panthera</taxon>
    </lineage>
</organism>
<gene>
    <name evidence="2" type="primary">LOC109279056</name>
</gene>
<evidence type="ECO:0000313" key="2">
    <source>
        <dbReference type="RefSeq" id="XP_053753763.1"/>
    </source>
</evidence>
<keyword evidence="1" id="KW-1185">Reference proteome</keyword>
<protein>
    <submittedName>
        <fullName evidence="2">Uncharacterized protein LOC109279056 isoform X12</fullName>
    </submittedName>
</protein>
<dbReference type="AlphaFoldDB" id="A0A9W2V5S9"/>
<dbReference type="Proteomes" id="UP001165780">
    <property type="component" value="Unplaced"/>
</dbReference>
<dbReference type="GeneID" id="109279056"/>
<evidence type="ECO:0000313" key="1">
    <source>
        <dbReference type="Proteomes" id="UP001165780"/>
    </source>
</evidence>
<proteinExistence type="predicted"/>
<reference evidence="2" key="1">
    <citation type="submission" date="2025-08" db="UniProtKB">
        <authorList>
            <consortium name="RefSeq"/>
        </authorList>
    </citation>
    <scope>IDENTIFICATION</scope>
    <source>
        <tissue evidence="2">Whole blood</tissue>
    </source>
</reference>